<keyword evidence="3" id="KW-1185">Reference proteome</keyword>
<dbReference type="EMBL" id="KI392312">
    <property type="protein sequence ID" value="ERN17576.1"/>
    <property type="molecule type" value="Genomic_DNA"/>
</dbReference>
<reference evidence="3" key="1">
    <citation type="journal article" date="2013" name="Science">
        <title>The Amborella genome and the evolution of flowering plants.</title>
        <authorList>
            <consortium name="Amborella Genome Project"/>
        </authorList>
    </citation>
    <scope>NUCLEOTIDE SEQUENCE [LARGE SCALE GENOMIC DNA]</scope>
</reference>
<dbReference type="PANTHER" id="PTHR34199">
    <property type="entry name" value="NUMOD3 MOTIF FAMILY PROTEIN, EXPRESSED"/>
    <property type="match status" value="1"/>
</dbReference>
<proteinExistence type="predicted"/>
<evidence type="ECO:0000313" key="3">
    <source>
        <dbReference type="Proteomes" id="UP000017836"/>
    </source>
</evidence>
<dbReference type="GO" id="GO:0003677">
    <property type="term" value="F:DNA binding"/>
    <property type="evidence" value="ECO:0007669"/>
    <property type="project" value="InterPro"/>
</dbReference>
<dbReference type="Gramene" id="ERN17576">
    <property type="protein sequence ID" value="ERN17576"/>
    <property type="gene ID" value="AMTR_s00059p00138820"/>
</dbReference>
<dbReference type="Pfam" id="PF07460">
    <property type="entry name" value="NUMOD3"/>
    <property type="match status" value="1"/>
</dbReference>
<dbReference type="OrthoDB" id="6013at2759"/>
<dbReference type="KEGG" id="atr:18445921"/>
<accession>U5CW95</accession>
<dbReference type="PANTHER" id="PTHR34199:SF1">
    <property type="entry name" value="HISTONE-LYSINE N-METHYLTRANSFERASE, H3 LYSINE-79 SPECIFIC-LIKE PROTEIN"/>
    <property type="match status" value="1"/>
</dbReference>
<dbReference type="Proteomes" id="UP000017836">
    <property type="component" value="Unassembled WGS sequence"/>
</dbReference>
<feature type="domain" description="Nuclease associated modular" evidence="1">
    <location>
        <begin position="61"/>
        <end position="85"/>
    </location>
</feature>
<organism evidence="2 3">
    <name type="scientific">Amborella trichopoda</name>
    <dbReference type="NCBI Taxonomy" id="13333"/>
    <lineage>
        <taxon>Eukaryota</taxon>
        <taxon>Viridiplantae</taxon>
        <taxon>Streptophyta</taxon>
        <taxon>Embryophyta</taxon>
        <taxon>Tracheophyta</taxon>
        <taxon>Spermatophyta</taxon>
        <taxon>Magnoliopsida</taxon>
        <taxon>Amborellales</taxon>
        <taxon>Amborellaceae</taxon>
        <taxon>Amborella</taxon>
    </lineage>
</organism>
<dbReference type="InterPro" id="IPR003611">
    <property type="entry name" value="NUMOD3"/>
</dbReference>
<evidence type="ECO:0000259" key="1">
    <source>
        <dbReference type="Pfam" id="PF07460"/>
    </source>
</evidence>
<gene>
    <name evidence="2" type="ORF">AMTR_s00059p00138820</name>
</gene>
<evidence type="ECO:0000313" key="2">
    <source>
        <dbReference type="EMBL" id="ERN17576.1"/>
    </source>
</evidence>
<protein>
    <recommendedName>
        <fullName evidence="1">Nuclease associated modular domain-containing protein</fullName>
    </recommendedName>
</protein>
<dbReference type="eggNOG" id="ENOG502QTNT">
    <property type="taxonomic scope" value="Eukaryota"/>
</dbReference>
<sequence length="335" mass="39051">MDPLLEHNANISSIPKKNDETSFDRNGTNLFYYSTEQVPNYNGDSMEGISDKEIKEMQRRMRIGKANKGKTPWNKGKKHSAETREFIRKRTIEAMRHPKVRERLSQGFRGHSEESKARIGLALRRIWQERSRRKTLQNKCCLEWQQSIAEEARKGGHGQEELNWDSFEKLKEDIIRQQLQWAAEKEKAKKISIIRNEKMAKAKAEKMAMVVLVRQLREDRKAKARAEMKEAAEMRLMKKVNAEAISKELRLKVKLTKMHQKKLLGVESMSLESVVNGSETVAKKWDLDFIKREKMQRSVSLADQIRAAKNRKAKSVVHHPDDSFLNVSIEERLQT</sequence>
<dbReference type="AlphaFoldDB" id="U5CW95"/>
<name>U5CW95_AMBTC</name>
<dbReference type="OMA" id="KKMSEHP"/>
<dbReference type="HOGENOM" id="CLU_685817_0_0_1"/>